<dbReference type="CDD" id="cd03216">
    <property type="entry name" value="ABC_Carb_Monos_I"/>
    <property type="match status" value="1"/>
</dbReference>
<dbReference type="SMART" id="SM00382">
    <property type="entry name" value="AAA"/>
    <property type="match status" value="2"/>
</dbReference>
<gene>
    <name evidence="8" type="ORF">SAMN02982922_1336</name>
</gene>
<keyword evidence="2" id="KW-0813">Transport</keyword>
<keyword evidence="4" id="KW-0677">Repeat</keyword>
<dbReference type="AlphaFoldDB" id="A0A1X7N7Y4"/>
<dbReference type="PANTHER" id="PTHR43790">
    <property type="entry name" value="CARBOHYDRATE TRANSPORT ATP-BINDING PROTEIN MG119-RELATED"/>
    <property type="match status" value="1"/>
</dbReference>
<dbReference type="PROSITE" id="PS50893">
    <property type="entry name" value="ABC_TRANSPORTER_2"/>
    <property type="match status" value="2"/>
</dbReference>
<evidence type="ECO:0000256" key="2">
    <source>
        <dbReference type="ARBA" id="ARBA00022448"/>
    </source>
</evidence>
<proteinExistence type="inferred from homology"/>
<protein>
    <submittedName>
        <fullName evidence="8">Monosaccharide ABC transporter ATP-binding protein, CUT2 family</fullName>
    </submittedName>
</protein>
<evidence type="ECO:0000256" key="4">
    <source>
        <dbReference type="ARBA" id="ARBA00022737"/>
    </source>
</evidence>
<evidence type="ECO:0000313" key="8">
    <source>
        <dbReference type="EMBL" id="SMH32771.1"/>
    </source>
</evidence>
<dbReference type="Proteomes" id="UP000193083">
    <property type="component" value="Unassembled WGS sequence"/>
</dbReference>
<dbReference type="EMBL" id="FXBL01000004">
    <property type="protein sequence ID" value="SMH32771.1"/>
    <property type="molecule type" value="Genomic_DNA"/>
</dbReference>
<reference evidence="8 9" key="1">
    <citation type="submission" date="2017-04" db="EMBL/GenBank/DDBJ databases">
        <authorList>
            <person name="Afonso C.L."/>
            <person name="Miller P.J."/>
            <person name="Scott M.A."/>
            <person name="Spackman E."/>
            <person name="Goraichik I."/>
            <person name="Dimitrov K.M."/>
            <person name="Suarez D.L."/>
            <person name="Swayne D.E."/>
        </authorList>
    </citation>
    <scope>NUCLEOTIDE SEQUENCE [LARGE SCALE GENOMIC DNA]</scope>
    <source>
        <strain evidence="8 9">B5P</strain>
    </source>
</reference>
<sequence>MSGSVLSVRGATKAFGGAVALRGVDLEVGEAEIHALLGENGAGKSTLIKILAAVHAPDAGSFEIAGETLPAGFGPDDIARAGIRFVHQDLGLIDTMSVMENMALVGGFVRRAGLIDHRASSRRAGEQLARLGLTVDPEALVGSLSVAEKAILALARAMSGDARLIVVDEVTAALPSPDVARVHEAIRAARDHHGAAFIYVSHRLEEVFQLCDRLTVLRDGRTIATAEVGSVDMAQVVNWIAGKSLGLGRASVGGGGGAVRLEAEGIRGGVVGNGAALSVSAGEIVGITGIIGSGYDAICEMVAGIATPVEGRIGIGGQAIAPGSTAATRAAGLEIVLGDRSRAAFAERAVRENLFADRLFRGRGRPDLPGERVRTGELVADFDVRPRNCGEAAMQSLSGGNQQKVLFARALMAEPKALVLIDPTAGVDVGARAELHELLRRAVRKGTAVLFGSSDFEEIVAVADRVLVVRDGRICAEISGEDVTWDRLFMEAHGGHAPLPTATMQGLAS</sequence>
<feature type="domain" description="ABC transporter" evidence="7">
    <location>
        <begin position="247"/>
        <end position="496"/>
    </location>
</feature>
<dbReference type="InterPro" id="IPR003593">
    <property type="entry name" value="AAA+_ATPase"/>
</dbReference>
<evidence type="ECO:0000256" key="6">
    <source>
        <dbReference type="ARBA" id="ARBA00022840"/>
    </source>
</evidence>
<dbReference type="RefSeq" id="WP_176247455.1">
    <property type="nucleotide sequence ID" value="NZ_FXBL01000004.1"/>
</dbReference>
<keyword evidence="6 8" id="KW-0067">ATP-binding</keyword>
<dbReference type="InterPro" id="IPR050107">
    <property type="entry name" value="ABC_carbohydrate_import_ATPase"/>
</dbReference>
<dbReference type="PROSITE" id="PS00211">
    <property type="entry name" value="ABC_TRANSPORTER_1"/>
    <property type="match status" value="1"/>
</dbReference>
<dbReference type="InterPro" id="IPR017871">
    <property type="entry name" value="ABC_transporter-like_CS"/>
</dbReference>
<dbReference type="InterPro" id="IPR027417">
    <property type="entry name" value="P-loop_NTPase"/>
</dbReference>
<dbReference type="SUPFAM" id="SSF52540">
    <property type="entry name" value="P-loop containing nucleoside triphosphate hydrolases"/>
    <property type="match status" value="2"/>
</dbReference>
<dbReference type="Pfam" id="PF00005">
    <property type="entry name" value="ABC_tran"/>
    <property type="match status" value="2"/>
</dbReference>
<comment type="similarity">
    <text evidence="1">Belongs to the ABC transporter superfamily.</text>
</comment>
<keyword evidence="5" id="KW-0547">Nucleotide-binding</keyword>
<evidence type="ECO:0000256" key="3">
    <source>
        <dbReference type="ARBA" id="ARBA00022597"/>
    </source>
</evidence>
<dbReference type="Gene3D" id="3.40.50.300">
    <property type="entry name" value="P-loop containing nucleotide triphosphate hydrolases"/>
    <property type="match status" value="2"/>
</dbReference>
<accession>A0A1X7N7Y4</accession>
<organism evidence="8 9">
    <name type="scientific">Mesorhizobium australicum</name>
    <dbReference type="NCBI Taxonomy" id="536018"/>
    <lineage>
        <taxon>Bacteria</taxon>
        <taxon>Pseudomonadati</taxon>
        <taxon>Pseudomonadota</taxon>
        <taxon>Alphaproteobacteria</taxon>
        <taxon>Hyphomicrobiales</taxon>
        <taxon>Phyllobacteriaceae</taxon>
        <taxon>Mesorhizobium</taxon>
    </lineage>
</organism>
<evidence type="ECO:0000256" key="1">
    <source>
        <dbReference type="ARBA" id="ARBA00005417"/>
    </source>
</evidence>
<keyword evidence="3" id="KW-0762">Sugar transport</keyword>
<feature type="domain" description="ABC transporter" evidence="7">
    <location>
        <begin position="6"/>
        <end position="244"/>
    </location>
</feature>
<dbReference type="GO" id="GO:0005524">
    <property type="term" value="F:ATP binding"/>
    <property type="evidence" value="ECO:0007669"/>
    <property type="project" value="UniProtKB-KW"/>
</dbReference>
<evidence type="ECO:0000256" key="5">
    <source>
        <dbReference type="ARBA" id="ARBA00022741"/>
    </source>
</evidence>
<dbReference type="PANTHER" id="PTHR43790:SF9">
    <property type="entry name" value="GALACTOFURANOSE TRANSPORTER ATP-BINDING PROTEIN YTFR"/>
    <property type="match status" value="1"/>
</dbReference>
<evidence type="ECO:0000259" key="7">
    <source>
        <dbReference type="PROSITE" id="PS50893"/>
    </source>
</evidence>
<dbReference type="CDD" id="cd03215">
    <property type="entry name" value="ABC_Carb_Monos_II"/>
    <property type="match status" value="1"/>
</dbReference>
<dbReference type="GO" id="GO:0016887">
    <property type="term" value="F:ATP hydrolysis activity"/>
    <property type="evidence" value="ECO:0007669"/>
    <property type="project" value="InterPro"/>
</dbReference>
<name>A0A1X7N7Y4_9HYPH</name>
<dbReference type="InterPro" id="IPR003439">
    <property type="entry name" value="ABC_transporter-like_ATP-bd"/>
</dbReference>
<evidence type="ECO:0000313" key="9">
    <source>
        <dbReference type="Proteomes" id="UP000193083"/>
    </source>
</evidence>
<keyword evidence="9" id="KW-1185">Reference proteome</keyword>